<dbReference type="InterPro" id="IPR013784">
    <property type="entry name" value="Carb-bd-like_fold"/>
</dbReference>
<accession>A0A518BNJ5</accession>
<dbReference type="InterPro" id="IPR014284">
    <property type="entry name" value="RNA_pol_sigma-70_dom"/>
</dbReference>
<keyword evidence="2 6" id="KW-0805">Transcription regulation</keyword>
<evidence type="ECO:0000256" key="4">
    <source>
        <dbReference type="ARBA" id="ARBA00023125"/>
    </source>
</evidence>
<dbReference type="InterPro" id="IPR007627">
    <property type="entry name" value="RNA_pol_sigma70_r2"/>
</dbReference>
<dbReference type="InterPro" id="IPR039425">
    <property type="entry name" value="RNA_pol_sigma-70-like"/>
</dbReference>
<dbReference type="SUPFAM" id="SSF88659">
    <property type="entry name" value="Sigma3 and sigma4 domains of RNA polymerase sigma factors"/>
    <property type="match status" value="1"/>
</dbReference>
<evidence type="ECO:0000256" key="2">
    <source>
        <dbReference type="ARBA" id="ARBA00023015"/>
    </source>
</evidence>
<dbReference type="GO" id="GO:0006352">
    <property type="term" value="P:DNA-templated transcription initiation"/>
    <property type="evidence" value="ECO:0007669"/>
    <property type="project" value="InterPro"/>
</dbReference>
<dbReference type="InterPro" id="IPR000838">
    <property type="entry name" value="RNA_pol_sigma70_ECF_CS"/>
</dbReference>
<dbReference type="GO" id="GO:0030246">
    <property type="term" value="F:carbohydrate binding"/>
    <property type="evidence" value="ECO:0007669"/>
    <property type="project" value="InterPro"/>
</dbReference>
<evidence type="ECO:0000256" key="3">
    <source>
        <dbReference type="ARBA" id="ARBA00023082"/>
    </source>
</evidence>
<feature type="domain" description="RNA polymerase sigma factor 70 region 4 type 2" evidence="8">
    <location>
        <begin position="119"/>
        <end position="169"/>
    </location>
</feature>
<reference evidence="9 10" key="1">
    <citation type="submission" date="2019-02" db="EMBL/GenBank/DDBJ databases">
        <title>Deep-cultivation of Planctomycetes and their phenomic and genomic characterization uncovers novel biology.</title>
        <authorList>
            <person name="Wiegand S."/>
            <person name="Jogler M."/>
            <person name="Boedeker C."/>
            <person name="Pinto D."/>
            <person name="Vollmers J."/>
            <person name="Rivas-Marin E."/>
            <person name="Kohn T."/>
            <person name="Peeters S.H."/>
            <person name="Heuer A."/>
            <person name="Rast P."/>
            <person name="Oberbeckmann S."/>
            <person name="Bunk B."/>
            <person name="Jeske O."/>
            <person name="Meyerdierks A."/>
            <person name="Storesund J.E."/>
            <person name="Kallscheuer N."/>
            <person name="Luecker S."/>
            <person name="Lage O.M."/>
            <person name="Pohl T."/>
            <person name="Merkel B.J."/>
            <person name="Hornburger P."/>
            <person name="Mueller R.-W."/>
            <person name="Bruemmer F."/>
            <person name="Labrenz M."/>
            <person name="Spormann A.M."/>
            <person name="Op den Camp H."/>
            <person name="Overmann J."/>
            <person name="Amann R."/>
            <person name="Jetten M.S.M."/>
            <person name="Mascher T."/>
            <person name="Medema M.H."/>
            <person name="Devos D.P."/>
            <person name="Kaster A.-K."/>
            <person name="Ovreas L."/>
            <person name="Rohde M."/>
            <person name="Galperin M.Y."/>
            <person name="Jogler C."/>
        </authorList>
    </citation>
    <scope>NUCLEOTIDE SEQUENCE [LARGE SCALE GENOMIC DNA]</scope>
    <source>
        <strain evidence="9 10">Pla133</strain>
    </source>
</reference>
<dbReference type="InterPro" id="IPR013325">
    <property type="entry name" value="RNA_pol_sigma_r2"/>
</dbReference>
<dbReference type="InterPro" id="IPR013324">
    <property type="entry name" value="RNA_pol_sigma_r3/r4-like"/>
</dbReference>
<dbReference type="InterPro" id="IPR036388">
    <property type="entry name" value="WH-like_DNA-bd_sf"/>
</dbReference>
<keyword evidence="10" id="KW-1185">Reference proteome</keyword>
<dbReference type="PANTHER" id="PTHR43133">
    <property type="entry name" value="RNA POLYMERASE ECF-TYPE SIGMA FACTO"/>
    <property type="match status" value="1"/>
</dbReference>
<proteinExistence type="inferred from homology"/>
<dbReference type="Gene3D" id="1.10.1740.10">
    <property type="match status" value="1"/>
</dbReference>
<name>A0A518BNJ5_9BACT</name>
<dbReference type="CDD" id="cd06171">
    <property type="entry name" value="Sigma70_r4"/>
    <property type="match status" value="1"/>
</dbReference>
<dbReference type="GO" id="GO:0003677">
    <property type="term" value="F:DNA binding"/>
    <property type="evidence" value="ECO:0007669"/>
    <property type="project" value="UniProtKB-KW"/>
</dbReference>
<comment type="similarity">
    <text evidence="1 6">Belongs to the sigma-70 factor family. ECF subfamily.</text>
</comment>
<evidence type="ECO:0000256" key="1">
    <source>
        <dbReference type="ARBA" id="ARBA00010641"/>
    </source>
</evidence>
<dbReference type="SUPFAM" id="SSF49452">
    <property type="entry name" value="Starch-binding domain-like"/>
    <property type="match status" value="2"/>
</dbReference>
<protein>
    <recommendedName>
        <fullName evidence="6">RNA polymerase sigma factor</fullName>
    </recommendedName>
</protein>
<evidence type="ECO:0000256" key="5">
    <source>
        <dbReference type="ARBA" id="ARBA00023163"/>
    </source>
</evidence>
<organism evidence="9 10">
    <name type="scientific">Engelhardtia mirabilis</name>
    <dbReference type="NCBI Taxonomy" id="2528011"/>
    <lineage>
        <taxon>Bacteria</taxon>
        <taxon>Pseudomonadati</taxon>
        <taxon>Planctomycetota</taxon>
        <taxon>Planctomycetia</taxon>
        <taxon>Planctomycetia incertae sedis</taxon>
        <taxon>Engelhardtia</taxon>
    </lineage>
</organism>
<dbReference type="InterPro" id="IPR008969">
    <property type="entry name" value="CarboxyPept-like_regulatory"/>
</dbReference>
<keyword evidence="5 6" id="KW-0804">Transcription</keyword>
<evidence type="ECO:0000256" key="6">
    <source>
        <dbReference type="RuleBase" id="RU000716"/>
    </source>
</evidence>
<dbReference type="AlphaFoldDB" id="A0A518BNJ5"/>
<dbReference type="Gene3D" id="1.10.10.10">
    <property type="entry name" value="Winged helix-like DNA-binding domain superfamily/Winged helix DNA-binding domain"/>
    <property type="match status" value="1"/>
</dbReference>
<dbReference type="RefSeq" id="WP_145067658.1">
    <property type="nucleotide sequence ID" value="NZ_CP036287.1"/>
</dbReference>
<evidence type="ECO:0000313" key="9">
    <source>
        <dbReference type="EMBL" id="QDU68554.1"/>
    </source>
</evidence>
<dbReference type="SUPFAM" id="SSF88946">
    <property type="entry name" value="Sigma2 domain of RNA polymerase sigma factors"/>
    <property type="match status" value="1"/>
</dbReference>
<evidence type="ECO:0000259" key="8">
    <source>
        <dbReference type="Pfam" id="PF08281"/>
    </source>
</evidence>
<keyword evidence="4 6" id="KW-0238">DNA-binding</keyword>
<gene>
    <name evidence="9" type="primary">sigW_14</name>
    <name evidence="9" type="ORF">Pla133_36520</name>
</gene>
<dbReference type="InterPro" id="IPR013249">
    <property type="entry name" value="RNA_pol_sigma70_r4_t2"/>
</dbReference>
<dbReference type="Pfam" id="PF08281">
    <property type="entry name" value="Sigma70_r4_2"/>
    <property type="match status" value="1"/>
</dbReference>
<evidence type="ECO:0000313" key="10">
    <source>
        <dbReference type="Proteomes" id="UP000316921"/>
    </source>
</evidence>
<dbReference type="PANTHER" id="PTHR43133:SF8">
    <property type="entry name" value="RNA POLYMERASE SIGMA FACTOR HI_1459-RELATED"/>
    <property type="match status" value="1"/>
</dbReference>
<dbReference type="SUPFAM" id="SSF49464">
    <property type="entry name" value="Carboxypeptidase regulatory domain-like"/>
    <property type="match status" value="1"/>
</dbReference>
<dbReference type="NCBIfam" id="TIGR02937">
    <property type="entry name" value="sigma70-ECF"/>
    <property type="match status" value="1"/>
</dbReference>
<sequence length="927" mass="97900">MTDSVTNGFLAWRRTGDPRRLAEVFDATATDLLQLALHLVGDVATAEDLVQQTFLAAIEAPEEFDGQRKLGAWLAGILANRARRVHRDRGRALDVEWLARGLDLDDPVEILAHRELSIALLQALDGLPEPYREPALMRFRHGLEPGEIAHTLRRSPGTVRSQLHRAVALLRRSVPAGVLPVWWGGVDVDSGLGHVREVVLARAATTKTLIGASGVLSVLMTWKTWSVAAALVALAAFSIWSLDPIGVRPSIPDQAQAQGRALVADDEVADAATSPLAMLEGQAAVDRIPVEGPAEVPAAEVPMGRSIRVRLVRGDEPVPGRHVIVDPQGEGLGHDPIALFSDREGQAFVSDLPSGIAVVMLASGLRRSVTVPEIGEVEVVIDLVGSSRVSGRVLDTRGMPVAGAEVCVVCQGGIVLPIAESRADGTFAYDGAGSTGRLHASKPGWHATETVSPMFHGKDAAGIDLILAPGGGSLVVTVVGADGAAAVGADVLLAPRSNSVRVSNYGSRSVWTESPNLFERTDERGNVHFDDVAPGDYQIGVRAAGHAIESVDVRVDGVEALRIVLEAAVSIRGRVTEVDGNPVAGAVVYDRREPRAWSWDGMAGAADVARTDDDGSFELRRISPGGKARLAAKVGRGAMRGAAVELEVEVGPTGLDGVELVVPAMTTLSGQLVGDGGSGLEGWGVSFSGGGPGVVGHSTVRTGPQGEFEITGTFNTPGDLEVQPPGISGLNPALLVEDVEPGTTGLLLQVPAERMPTAELRVRVTDSLGNPVRDVQLWVSPSDSEFRVQRFNLDAGSDGVTIGPLAATRLEVQARSTSMGSIVVPDVDLLPFARRDLSIVFEQPGAIAFERPPEGSQLDMTVATLERDGVTLPDRAWCDPGGQWSRPPLQPGVYTLKVFSGDRRATREGLRVEAGQTLELGFLEFDQ</sequence>
<dbReference type="GO" id="GO:0016987">
    <property type="term" value="F:sigma factor activity"/>
    <property type="evidence" value="ECO:0007669"/>
    <property type="project" value="UniProtKB-KW"/>
</dbReference>
<dbReference type="PROSITE" id="PS01063">
    <property type="entry name" value="SIGMA70_ECF"/>
    <property type="match status" value="1"/>
</dbReference>
<dbReference type="Pfam" id="PF04542">
    <property type="entry name" value="Sigma70_r2"/>
    <property type="match status" value="1"/>
</dbReference>
<dbReference type="EMBL" id="CP036287">
    <property type="protein sequence ID" value="QDU68554.1"/>
    <property type="molecule type" value="Genomic_DNA"/>
</dbReference>
<evidence type="ECO:0000259" key="7">
    <source>
        <dbReference type="Pfam" id="PF04542"/>
    </source>
</evidence>
<feature type="domain" description="RNA polymerase sigma-70 region 2" evidence="7">
    <location>
        <begin position="27"/>
        <end position="91"/>
    </location>
</feature>
<keyword evidence="3 6" id="KW-0731">Sigma factor</keyword>
<dbReference type="Proteomes" id="UP000316921">
    <property type="component" value="Chromosome"/>
</dbReference>
<dbReference type="KEGG" id="pbap:Pla133_36520"/>